<sequence length="67" mass="7863">MSFVVYISPSNSIRFSPPIIPQKLPKIGVPIWFISPKTKSYVLQKIKNTKRYYCSKFNQDLVETEHM</sequence>
<proteinExistence type="predicted"/>
<name>A0ACB9CIE7_ARCLA</name>
<reference evidence="1 2" key="2">
    <citation type="journal article" date="2022" name="Mol. Ecol. Resour.">
        <title>The genomes of chicory, endive, great burdock and yacon provide insights into Asteraceae paleo-polyploidization history and plant inulin production.</title>
        <authorList>
            <person name="Fan W."/>
            <person name="Wang S."/>
            <person name="Wang H."/>
            <person name="Wang A."/>
            <person name="Jiang F."/>
            <person name="Liu H."/>
            <person name="Zhao H."/>
            <person name="Xu D."/>
            <person name="Zhang Y."/>
        </authorList>
    </citation>
    <scope>NUCLEOTIDE SEQUENCE [LARGE SCALE GENOMIC DNA]</scope>
    <source>
        <strain evidence="2">cv. Niubang</strain>
    </source>
</reference>
<gene>
    <name evidence="1" type="ORF">L6452_13466</name>
</gene>
<organism evidence="1 2">
    <name type="scientific">Arctium lappa</name>
    <name type="common">Greater burdock</name>
    <name type="synonym">Lappa major</name>
    <dbReference type="NCBI Taxonomy" id="4217"/>
    <lineage>
        <taxon>Eukaryota</taxon>
        <taxon>Viridiplantae</taxon>
        <taxon>Streptophyta</taxon>
        <taxon>Embryophyta</taxon>
        <taxon>Tracheophyta</taxon>
        <taxon>Spermatophyta</taxon>
        <taxon>Magnoliopsida</taxon>
        <taxon>eudicotyledons</taxon>
        <taxon>Gunneridae</taxon>
        <taxon>Pentapetalae</taxon>
        <taxon>asterids</taxon>
        <taxon>campanulids</taxon>
        <taxon>Asterales</taxon>
        <taxon>Asteraceae</taxon>
        <taxon>Carduoideae</taxon>
        <taxon>Cardueae</taxon>
        <taxon>Arctiinae</taxon>
        <taxon>Arctium</taxon>
    </lineage>
</organism>
<protein>
    <submittedName>
        <fullName evidence="1">Uncharacterized protein</fullName>
    </submittedName>
</protein>
<evidence type="ECO:0000313" key="1">
    <source>
        <dbReference type="EMBL" id="KAI3734006.1"/>
    </source>
</evidence>
<reference evidence="2" key="1">
    <citation type="journal article" date="2022" name="Mol. Ecol. Resour.">
        <title>The genomes of chicory, endive, great burdock and yacon provide insights into Asteraceae palaeo-polyploidization history and plant inulin production.</title>
        <authorList>
            <person name="Fan W."/>
            <person name="Wang S."/>
            <person name="Wang H."/>
            <person name="Wang A."/>
            <person name="Jiang F."/>
            <person name="Liu H."/>
            <person name="Zhao H."/>
            <person name="Xu D."/>
            <person name="Zhang Y."/>
        </authorList>
    </citation>
    <scope>NUCLEOTIDE SEQUENCE [LARGE SCALE GENOMIC DNA]</scope>
    <source>
        <strain evidence="2">cv. Niubang</strain>
    </source>
</reference>
<dbReference type="EMBL" id="CM042050">
    <property type="protein sequence ID" value="KAI3734006.1"/>
    <property type="molecule type" value="Genomic_DNA"/>
</dbReference>
<comment type="caution">
    <text evidence="1">The sequence shown here is derived from an EMBL/GenBank/DDBJ whole genome shotgun (WGS) entry which is preliminary data.</text>
</comment>
<evidence type="ECO:0000313" key="2">
    <source>
        <dbReference type="Proteomes" id="UP001055879"/>
    </source>
</evidence>
<keyword evidence="2" id="KW-1185">Reference proteome</keyword>
<dbReference type="Proteomes" id="UP001055879">
    <property type="component" value="Linkage Group LG04"/>
</dbReference>
<accession>A0ACB9CIE7</accession>